<dbReference type="Gene3D" id="2.60.450.10">
    <property type="entry name" value="Lipopolysaccharide (LPS) transport protein A like domain"/>
    <property type="match status" value="1"/>
</dbReference>
<dbReference type="RefSeq" id="WP_196603520.1">
    <property type="nucleotide sequence ID" value="NZ_CP116940.1"/>
</dbReference>
<proteinExistence type="predicted"/>
<dbReference type="InterPro" id="IPR010664">
    <property type="entry name" value="LipoPS_assembly_LptC-rel"/>
</dbReference>
<accession>A0ABT9Y7A1</accession>
<evidence type="ECO:0000256" key="1">
    <source>
        <dbReference type="ARBA" id="ARBA00022475"/>
    </source>
</evidence>
<dbReference type="Proteomes" id="UP001239167">
    <property type="component" value="Unassembled WGS sequence"/>
</dbReference>
<dbReference type="InterPro" id="IPR052363">
    <property type="entry name" value="LPS_export_LptC"/>
</dbReference>
<dbReference type="PANTHER" id="PTHR37481">
    <property type="entry name" value="LIPOPOLYSACCHARIDE EXPORT SYSTEM PROTEIN LPTC"/>
    <property type="match status" value="1"/>
</dbReference>
<evidence type="ECO:0000256" key="6">
    <source>
        <dbReference type="SAM" id="Phobius"/>
    </source>
</evidence>
<name>A0ABT9Y7A1_9FIRM</name>
<dbReference type="NCBIfam" id="TIGR04409">
    <property type="entry name" value="LptC_YrbK"/>
    <property type="match status" value="1"/>
</dbReference>
<gene>
    <name evidence="7" type="ORF">J2S01_000804</name>
</gene>
<dbReference type="PANTHER" id="PTHR37481:SF1">
    <property type="entry name" value="LIPOPOLYSACCHARIDE EXPORT SYSTEM PROTEIN LPTC"/>
    <property type="match status" value="1"/>
</dbReference>
<comment type="caution">
    <text evidence="7">The sequence shown here is derived from an EMBL/GenBank/DDBJ whole genome shotgun (WGS) entry which is preliminary data.</text>
</comment>
<dbReference type="EMBL" id="JAUSUE010000004">
    <property type="protein sequence ID" value="MDQ0203097.1"/>
    <property type="molecule type" value="Genomic_DNA"/>
</dbReference>
<protein>
    <submittedName>
        <fullName evidence="7">LPS export ABC transporter protein LptC</fullName>
    </submittedName>
</protein>
<feature type="transmembrane region" description="Helical" evidence="6">
    <location>
        <begin position="12"/>
        <end position="29"/>
    </location>
</feature>
<evidence type="ECO:0000313" key="7">
    <source>
        <dbReference type="EMBL" id="MDQ0203097.1"/>
    </source>
</evidence>
<evidence type="ECO:0000256" key="3">
    <source>
        <dbReference type="ARBA" id="ARBA00022692"/>
    </source>
</evidence>
<sequence>MKSLKINKNKIAIYGFIIVVIAVCVWAVATKPVPQKKAADDVKNEQTMDYTGNTIVEERNGKKVWELSADNIKMDPQTQKAEMENIHGKYYEENGQILVLTAPHGIYDDKSKNILMDNGVHAQSDDGMVFDAEKVSWDNAAQIFVGEGSIKITKGDMQAQGDRIESSNAFLQFKLSGNAHIVKGRGAN</sequence>
<keyword evidence="4 6" id="KW-1133">Transmembrane helix</keyword>
<keyword evidence="2" id="KW-0997">Cell inner membrane</keyword>
<dbReference type="InterPro" id="IPR026265">
    <property type="entry name" value="LptC"/>
</dbReference>
<evidence type="ECO:0000313" key="8">
    <source>
        <dbReference type="Proteomes" id="UP001239167"/>
    </source>
</evidence>
<keyword evidence="3 6" id="KW-0812">Transmembrane</keyword>
<keyword evidence="5 6" id="KW-0472">Membrane</keyword>
<evidence type="ECO:0000256" key="2">
    <source>
        <dbReference type="ARBA" id="ARBA00022519"/>
    </source>
</evidence>
<evidence type="ECO:0000256" key="5">
    <source>
        <dbReference type="ARBA" id="ARBA00023136"/>
    </source>
</evidence>
<keyword evidence="1" id="KW-1003">Cell membrane</keyword>
<organism evidence="7 8">
    <name type="scientific">Pectinatus haikarae</name>
    <dbReference type="NCBI Taxonomy" id="349096"/>
    <lineage>
        <taxon>Bacteria</taxon>
        <taxon>Bacillati</taxon>
        <taxon>Bacillota</taxon>
        <taxon>Negativicutes</taxon>
        <taxon>Selenomonadales</taxon>
        <taxon>Selenomonadaceae</taxon>
        <taxon>Pectinatus</taxon>
    </lineage>
</organism>
<keyword evidence="8" id="KW-1185">Reference proteome</keyword>
<dbReference type="Pfam" id="PF06835">
    <property type="entry name" value="LptC"/>
    <property type="match status" value="1"/>
</dbReference>
<reference evidence="7 8" key="1">
    <citation type="submission" date="2023-07" db="EMBL/GenBank/DDBJ databases">
        <title>Genomic Encyclopedia of Type Strains, Phase IV (KMG-IV): sequencing the most valuable type-strain genomes for metagenomic binning, comparative biology and taxonomic classification.</title>
        <authorList>
            <person name="Goeker M."/>
        </authorList>
    </citation>
    <scope>NUCLEOTIDE SEQUENCE [LARGE SCALE GENOMIC DNA]</scope>
    <source>
        <strain evidence="7 8">DSM 16980</strain>
    </source>
</reference>
<evidence type="ECO:0000256" key="4">
    <source>
        <dbReference type="ARBA" id="ARBA00022989"/>
    </source>
</evidence>